<dbReference type="PANTHER" id="PTHR24103">
    <property type="entry name" value="E3 UBIQUITIN-PROTEIN LIGASE TRIM"/>
    <property type="match status" value="1"/>
</dbReference>
<accession>A0A8J5ZV53</accession>
<keyword evidence="2 4" id="KW-0863">Zinc-finger</keyword>
<proteinExistence type="predicted"/>
<evidence type="ECO:0000256" key="4">
    <source>
        <dbReference type="PROSITE-ProRule" id="PRU00024"/>
    </source>
</evidence>
<evidence type="ECO:0000259" key="6">
    <source>
        <dbReference type="PROSITE" id="PS50119"/>
    </source>
</evidence>
<dbReference type="InterPro" id="IPR017907">
    <property type="entry name" value="Znf_RING_CS"/>
</dbReference>
<evidence type="ECO:0000313" key="7">
    <source>
        <dbReference type="EMBL" id="KAG8507057.1"/>
    </source>
</evidence>
<dbReference type="PROSITE" id="PS00518">
    <property type="entry name" value="ZF_RING_1"/>
    <property type="match status" value="1"/>
</dbReference>
<organism evidence="7 8">
    <name type="scientific">Galemys pyrenaicus</name>
    <name type="common">Iberian desman</name>
    <name type="synonym">Pyrenean desman</name>
    <dbReference type="NCBI Taxonomy" id="202257"/>
    <lineage>
        <taxon>Eukaryota</taxon>
        <taxon>Metazoa</taxon>
        <taxon>Chordata</taxon>
        <taxon>Craniata</taxon>
        <taxon>Vertebrata</taxon>
        <taxon>Euteleostomi</taxon>
        <taxon>Mammalia</taxon>
        <taxon>Eutheria</taxon>
        <taxon>Laurasiatheria</taxon>
        <taxon>Eulipotyphla</taxon>
        <taxon>Talpidae</taxon>
        <taxon>Galemys</taxon>
    </lineage>
</organism>
<evidence type="ECO:0000256" key="3">
    <source>
        <dbReference type="ARBA" id="ARBA00022833"/>
    </source>
</evidence>
<dbReference type="InterPro" id="IPR013083">
    <property type="entry name" value="Znf_RING/FYVE/PHD"/>
</dbReference>
<evidence type="ECO:0000259" key="5">
    <source>
        <dbReference type="PROSITE" id="PS50089"/>
    </source>
</evidence>
<dbReference type="OrthoDB" id="654191at2759"/>
<dbReference type="SMART" id="SM00184">
    <property type="entry name" value="RING"/>
    <property type="match status" value="1"/>
</dbReference>
<evidence type="ECO:0000313" key="8">
    <source>
        <dbReference type="Proteomes" id="UP000700334"/>
    </source>
</evidence>
<dbReference type="Gene3D" id="3.30.40.10">
    <property type="entry name" value="Zinc/RING finger domain, C3HC4 (zinc finger)"/>
    <property type="match status" value="1"/>
</dbReference>
<feature type="domain" description="B box-type" evidence="6">
    <location>
        <begin position="90"/>
        <end position="129"/>
    </location>
</feature>
<dbReference type="PROSITE" id="PS50119">
    <property type="entry name" value="ZF_BBOX"/>
    <property type="match status" value="1"/>
</dbReference>
<dbReference type="InterPro" id="IPR000315">
    <property type="entry name" value="Znf_B-box"/>
</dbReference>
<protein>
    <submittedName>
        <fullName evidence="7">Putative tripartite motif-containing protein 75</fullName>
    </submittedName>
</protein>
<dbReference type="AlphaFoldDB" id="A0A8J5ZV53"/>
<feature type="domain" description="RING-type" evidence="5">
    <location>
        <begin position="16"/>
        <end position="57"/>
    </location>
</feature>
<dbReference type="Pfam" id="PF00643">
    <property type="entry name" value="zf-B_box"/>
    <property type="match status" value="1"/>
</dbReference>
<sequence>MEVSAVLAAVQAEIHCPVCLDVLTDPVTIPCGHNFCRSCIQQAWKDLLDSFPCPVCRHPQQERHFSPNPQLARMIDLAKLLHSSGERGQQEKALCERHSQAPSLFCEDDLVLMCGRCATDHQGHLVRPVEEAASHHRQRLSRYREVLKKQVADVQNLVTTQDRRLAELREQAGQRRWKLTSEFEHLNQFVEREQEA</sequence>
<comment type="caution">
    <text evidence="7">The sequence shown here is derived from an EMBL/GenBank/DDBJ whole genome shotgun (WGS) entry which is preliminary data.</text>
</comment>
<dbReference type="Gene3D" id="3.30.160.60">
    <property type="entry name" value="Classic Zinc Finger"/>
    <property type="match status" value="1"/>
</dbReference>
<gene>
    <name evidence="7" type="ORF">J0S82_008158</name>
</gene>
<dbReference type="GO" id="GO:0008270">
    <property type="term" value="F:zinc ion binding"/>
    <property type="evidence" value="ECO:0007669"/>
    <property type="project" value="UniProtKB-KW"/>
</dbReference>
<dbReference type="SUPFAM" id="SSF57845">
    <property type="entry name" value="B-box zinc-binding domain"/>
    <property type="match status" value="1"/>
</dbReference>
<dbReference type="EMBL" id="JAGFMF010012128">
    <property type="protein sequence ID" value="KAG8507057.1"/>
    <property type="molecule type" value="Genomic_DNA"/>
</dbReference>
<keyword evidence="3" id="KW-0862">Zinc</keyword>
<keyword evidence="8" id="KW-1185">Reference proteome</keyword>
<dbReference type="Proteomes" id="UP000700334">
    <property type="component" value="Unassembled WGS sequence"/>
</dbReference>
<evidence type="ECO:0000256" key="1">
    <source>
        <dbReference type="ARBA" id="ARBA00022723"/>
    </source>
</evidence>
<dbReference type="SUPFAM" id="SSF57850">
    <property type="entry name" value="RING/U-box"/>
    <property type="match status" value="1"/>
</dbReference>
<feature type="non-terminal residue" evidence="7">
    <location>
        <position position="196"/>
    </location>
</feature>
<dbReference type="Pfam" id="PF15227">
    <property type="entry name" value="zf-C3HC4_4"/>
    <property type="match status" value="1"/>
</dbReference>
<dbReference type="InterPro" id="IPR050143">
    <property type="entry name" value="TRIM/RBCC"/>
</dbReference>
<dbReference type="InterPro" id="IPR001841">
    <property type="entry name" value="Znf_RING"/>
</dbReference>
<dbReference type="SMART" id="SM00336">
    <property type="entry name" value="BBOX"/>
    <property type="match status" value="1"/>
</dbReference>
<reference evidence="7" key="1">
    <citation type="journal article" date="2021" name="Evol. Appl.">
        <title>The genome of the Pyrenean desman and the effects of bottlenecks and inbreeding on the genomic landscape of an endangered species.</title>
        <authorList>
            <person name="Escoda L."/>
            <person name="Castresana J."/>
        </authorList>
    </citation>
    <scope>NUCLEOTIDE SEQUENCE</scope>
    <source>
        <strain evidence="7">IBE-C5619</strain>
    </source>
</reference>
<name>A0A8J5ZV53_GALPY</name>
<evidence type="ECO:0000256" key="2">
    <source>
        <dbReference type="ARBA" id="ARBA00022771"/>
    </source>
</evidence>
<dbReference type="PROSITE" id="PS50089">
    <property type="entry name" value="ZF_RING_2"/>
    <property type="match status" value="1"/>
</dbReference>
<keyword evidence="1" id="KW-0479">Metal-binding</keyword>